<feature type="region of interest" description="Disordered" evidence="1">
    <location>
        <begin position="234"/>
        <end position="294"/>
    </location>
</feature>
<protein>
    <submittedName>
        <fullName evidence="2">Uncharacterized protein</fullName>
    </submittedName>
</protein>
<comment type="caution">
    <text evidence="2">The sequence shown here is derived from an EMBL/GenBank/DDBJ whole genome shotgun (WGS) entry which is preliminary data.</text>
</comment>
<organism evidence="2 3">
    <name type="scientific">Geodia barretti</name>
    <name type="common">Barrett's horny sponge</name>
    <dbReference type="NCBI Taxonomy" id="519541"/>
    <lineage>
        <taxon>Eukaryota</taxon>
        <taxon>Metazoa</taxon>
        <taxon>Porifera</taxon>
        <taxon>Demospongiae</taxon>
        <taxon>Heteroscleromorpha</taxon>
        <taxon>Tetractinellida</taxon>
        <taxon>Astrophorina</taxon>
        <taxon>Geodiidae</taxon>
        <taxon>Geodia</taxon>
    </lineage>
</organism>
<evidence type="ECO:0000256" key="1">
    <source>
        <dbReference type="SAM" id="MobiDB-lite"/>
    </source>
</evidence>
<accession>A0AA35TPQ7</accession>
<evidence type="ECO:0000313" key="3">
    <source>
        <dbReference type="Proteomes" id="UP001174909"/>
    </source>
</evidence>
<sequence length="294" mass="33511">MFSVLLIYSSIYHIRTDYDFLLVKLFRTDGGLAQVLREVHLLRLLKDLNNEELASVSSHITNTTKRRKVSTRIVKDSDLGWSEIKVEDKHVALPLDTAAVINFSKSYTDYENPESKIIDQQSASDRFFDFVEEIWQPGTIYHRRQNEIKKATGEPASEFNPRLFRTDYIVIGPTCSDLQRDTVNMFLDRKQPRFISTDAVLLTITPMEISGVKVNQKQFCPHYEPYMFIKRQRNKHSSADDGEGACFVEVEEEEEGKGHSSATDVDAKASTTRQPPTTETSPTQDKTGSTETST</sequence>
<dbReference type="EMBL" id="CASHTH010003988">
    <property type="protein sequence ID" value="CAI8052153.1"/>
    <property type="molecule type" value="Genomic_DNA"/>
</dbReference>
<reference evidence="2" key="1">
    <citation type="submission" date="2023-03" db="EMBL/GenBank/DDBJ databases">
        <authorList>
            <person name="Steffen K."/>
            <person name="Cardenas P."/>
        </authorList>
    </citation>
    <scope>NUCLEOTIDE SEQUENCE</scope>
</reference>
<proteinExistence type="predicted"/>
<evidence type="ECO:0000313" key="2">
    <source>
        <dbReference type="EMBL" id="CAI8052153.1"/>
    </source>
</evidence>
<dbReference type="Proteomes" id="UP001174909">
    <property type="component" value="Unassembled WGS sequence"/>
</dbReference>
<name>A0AA35TPQ7_GEOBA</name>
<dbReference type="AlphaFoldDB" id="A0AA35TPQ7"/>
<keyword evidence="3" id="KW-1185">Reference proteome</keyword>
<feature type="compositionally biased region" description="Polar residues" evidence="1">
    <location>
        <begin position="269"/>
        <end position="294"/>
    </location>
</feature>
<gene>
    <name evidence="2" type="ORF">GBAR_LOCUS28546</name>
</gene>